<evidence type="ECO:0000256" key="1">
    <source>
        <dbReference type="SAM" id="Phobius"/>
    </source>
</evidence>
<dbReference type="Proteomes" id="UP001595637">
    <property type="component" value="Unassembled WGS sequence"/>
</dbReference>
<keyword evidence="3" id="KW-1185">Reference proteome</keyword>
<feature type="transmembrane region" description="Helical" evidence="1">
    <location>
        <begin position="7"/>
        <end position="27"/>
    </location>
</feature>
<organism evidence="2 3">
    <name type="scientific">Salinicoccus sesuvii</name>
    <dbReference type="NCBI Taxonomy" id="868281"/>
    <lineage>
        <taxon>Bacteria</taxon>
        <taxon>Bacillati</taxon>
        <taxon>Bacillota</taxon>
        <taxon>Bacilli</taxon>
        <taxon>Bacillales</taxon>
        <taxon>Staphylococcaceae</taxon>
        <taxon>Salinicoccus</taxon>
    </lineage>
</organism>
<proteinExistence type="predicted"/>
<comment type="caution">
    <text evidence="2">The sequence shown here is derived from an EMBL/GenBank/DDBJ whole genome shotgun (WGS) entry which is preliminary data.</text>
</comment>
<accession>A0ABV7N5K3</accession>
<keyword evidence="1" id="KW-0472">Membrane</keyword>
<feature type="transmembrane region" description="Helical" evidence="1">
    <location>
        <begin position="33"/>
        <end position="54"/>
    </location>
</feature>
<reference evidence="3" key="1">
    <citation type="journal article" date="2019" name="Int. J. Syst. Evol. Microbiol.">
        <title>The Global Catalogue of Microorganisms (GCM) 10K type strain sequencing project: providing services to taxonomists for standard genome sequencing and annotation.</title>
        <authorList>
            <consortium name="The Broad Institute Genomics Platform"/>
            <consortium name="The Broad Institute Genome Sequencing Center for Infectious Disease"/>
            <person name="Wu L."/>
            <person name="Ma J."/>
        </authorList>
    </citation>
    <scope>NUCLEOTIDE SEQUENCE [LARGE SCALE GENOMIC DNA]</scope>
    <source>
        <strain evidence="3">CCM 7756</strain>
    </source>
</reference>
<keyword evidence="1" id="KW-1133">Transmembrane helix</keyword>
<sequence>MREINKTSILLGLIWVIISFTLIRTVLYEWISSVNLVFIPLIIILPVLLIRILFDNILKYDFFNKSYKQRRK</sequence>
<dbReference type="EMBL" id="JBHRVQ010000001">
    <property type="protein sequence ID" value="MFC3387875.1"/>
    <property type="molecule type" value="Genomic_DNA"/>
</dbReference>
<keyword evidence="1" id="KW-0812">Transmembrane</keyword>
<name>A0ABV7N5K3_9STAP</name>
<dbReference type="RefSeq" id="WP_380652481.1">
    <property type="nucleotide sequence ID" value="NZ_JBHRVQ010000001.1"/>
</dbReference>
<protein>
    <submittedName>
        <fullName evidence="2">Uncharacterized protein</fullName>
    </submittedName>
</protein>
<evidence type="ECO:0000313" key="3">
    <source>
        <dbReference type="Proteomes" id="UP001595637"/>
    </source>
</evidence>
<gene>
    <name evidence="2" type="ORF">ACFOEO_04580</name>
</gene>
<evidence type="ECO:0000313" key="2">
    <source>
        <dbReference type="EMBL" id="MFC3387875.1"/>
    </source>
</evidence>